<feature type="transmembrane region" description="Helical" evidence="1">
    <location>
        <begin position="188"/>
        <end position="221"/>
    </location>
</feature>
<feature type="transmembrane region" description="Helical" evidence="1">
    <location>
        <begin position="111"/>
        <end position="130"/>
    </location>
</feature>
<reference evidence="3" key="1">
    <citation type="submission" date="2019-01" db="EMBL/GenBank/DDBJ databases">
        <title>Complete genome of Halorubrum ezzemoulense strain FB21.</title>
        <authorList>
            <person name="Feng Y."/>
            <person name="Louyakis A.S."/>
            <person name="Papke R.T."/>
            <person name="Gogarten J.P."/>
        </authorList>
    </citation>
    <scope>NUCLEOTIDE SEQUENCE [LARGE SCALE GENOMIC DNA]</scope>
    <source>
        <strain evidence="3">Fb21</strain>
    </source>
</reference>
<keyword evidence="1" id="KW-0812">Transmembrane</keyword>
<feature type="transmembrane region" description="Helical" evidence="1">
    <location>
        <begin position="47"/>
        <end position="69"/>
    </location>
</feature>
<feature type="transmembrane region" description="Helical" evidence="1">
    <location>
        <begin position="271"/>
        <end position="291"/>
    </location>
</feature>
<dbReference type="RefSeq" id="WP_129452483.1">
    <property type="nucleotide sequence ID" value="NZ_CP034940.1"/>
</dbReference>
<protein>
    <submittedName>
        <fullName evidence="2">Uncharacterized protein</fullName>
    </submittedName>
</protein>
<accession>A0A481RIS2</accession>
<name>A0A481RIS2_HALEZ</name>
<feature type="transmembrane region" description="Helical" evidence="1">
    <location>
        <begin position="241"/>
        <end position="259"/>
    </location>
</feature>
<dbReference type="KEGG" id="hezz:EO776_14155"/>
<sequence>MAFSALSGIFNVPQVNGIHAGQLLFGVGPILSLIGIFFYANNKILKMISIPVFAIILAGMNRFPAYFLFGWDEPSSLYFTRSVAEGEFISQGGSWHFFALFSEILGLNIRYSFDLIAISLVGILSVFLFLWCTELTETKPSLICIFILSNWWFIEFHSYVVKETLGLPLAIFVAWILLIYFRTSDVRMIYILPVITLTTVVTHHLSTLLLLITAISLIITIHSRDLLTKVGVSVKNTLQVRITPIISIFIIVLGYWSLIYTTPLSLGITPIIRPVLGISTNFVQAGGATLSPDSLYTTFRLEWRSWKVYCIGFLIIAFYLFRLKKEKLLFGSDIEIFLLLAACAHVAIVVTIWTTNSVLGGWRIVNFSWVFIIPLFFIILSKSVSRDYMYKIAYVLILLNLLAFPYHHVNIEADPQFEAGEPAFGYTEQDPAALAWTEKYSTTPITPTQPYRAMLKHSSVETVSKADSSWIIDSKCKDSLIFTGPASETYLKVGFSGKSTKNIGMGDYLYSNDRNRLVSCNSMLI</sequence>
<feature type="transmembrane region" description="Helical" evidence="1">
    <location>
        <begin position="360"/>
        <end position="380"/>
    </location>
</feature>
<organism evidence="2 3">
    <name type="scientific">Halorubrum ezzemoulense</name>
    <name type="common">Halorubrum chaoviator</name>
    <dbReference type="NCBI Taxonomy" id="337243"/>
    <lineage>
        <taxon>Archaea</taxon>
        <taxon>Methanobacteriati</taxon>
        <taxon>Methanobacteriota</taxon>
        <taxon>Stenosarchaea group</taxon>
        <taxon>Halobacteria</taxon>
        <taxon>Halobacteriales</taxon>
        <taxon>Haloferacaceae</taxon>
        <taxon>Halorubrum</taxon>
    </lineage>
</organism>
<feature type="transmembrane region" description="Helical" evidence="1">
    <location>
        <begin position="20"/>
        <end position="40"/>
    </location>
</feature>
<keyword evidence="1" id="KW-0472">Membrane</keyword>
<feature type="transmembrane region" description="Helical" evidence="1">
    <location>
        <begin position="142"/>
        <end position="159"/>
    </location>
</feature>
<feature type="transmembrane region" description="Helical" evidence="1">
    <location>
        <begin position="334"/>
        <end position="354"/>
    </location>
</feature>
<keyword evidence="1" id="KW-1133">Transmembrane helix</keyword>
<gene>
    <name evidence="2" type="ORF">EO776_14155</name>
</gene>
<feature type="transmembrane region" description="Helical" evidence="1">
    <location>
        <begin position="165"/>
        <end position="181"/>
    </location>
</feature>
<feature type="transmembrane region" description="Helical" evidence="1">
    <location>
        <begin position="392"/>
        <end position="409"/>
    </location>
</feature>
<evidence type="ECO:0000256" key="1">
    <source>
        <dbReference type="SAM" id="Phobius"/>
    </source>
</evidence>
<dbReference type="GeneID" id="301360982"/>
<dbReference type="EMBL" id="CP034940">
    <property type="protein sequence ID" value="QAY21072.1"/>
    <property type="molecule type" value="Genomic_DNA"/>
</dbReference>
<evidence type="ECO:0000313" key="3">
    <source>
        <dbReference type="Proteomes" id="UP000293073"/>
    </source>
</evidence>
<proteinExistence type="predicted"/>
<dbReference type="Proteomes" id="UP000293073">
    <property type="component" value="Chromosome"/>
</dbReference>
<feature type="transmembrane region" description="Helical" evidence="1">
    <location>
        <begin position="303"/>
        <end position="322"/>
    </location>
</feature>
<evidence type="ECO:0000313" key="2">
    <source>
        <dbReference type="EMBL" id="QAY21072.1"/>
    </source>
</evidence>
<dbReference type="AlphaFoldDB" id="A0A481RIS2"/>